<proteinExistence type="predicted"/>
<dbReference type="SUPFAM" id="SSF52151">
    <property type="entry name" value="FabD/lysophospholipase-like"/>
    <property type="match status" value="1"/>
</dbReference>
<comment type="caution">
    <text evidence="1">The sequence shown here is derived from an EMBL/GenBank/DDBJ whole genome shotgun (WGS) entry which is preliminary data.</text>
</comment>
<name>A0ABW9QXN1_9ACTN</name>
<dbReference type="InterPro" id="IPR016035">
    <property type="entry name" value="Acyl_Trfase/lysoPLipase"/>
</dbReference>
<sequence length="115" mass="11550">MRVGVALGAGGAVGVAFHGGVLAALQEATGWDPRDAEVLVGTSAGSLSASLLRLGLTTADLRAVSEGQPLSDVGQLIAGPGGPHRPRTDLRAFLRPRPPASVAAVARGLLDPRGR</sequence>
<protein>
    <submittedName>
        <fullName evidence="1">Patatin-like phospholipase family protein</fullName>
    </submittedName>
</protein>
<dbReference type="Gene3D" id="3.40.1090.10">
    <property type="entry name" value="Cytosolic phospholipase A2 catalytic domain"/>
    <property type="match status" value="1"/>
</dbReference>
<dbReference type="EMBL" id="WJHE01001009">
    <property type="protein sequence ID" value="MST34443.1"/>
    <property type="molecule type" value="Genomic_DNA"/>
</dbReference>
<evidence type="ECO:0000313" key="2">
    <source>
        <dbReference type="Proteomes" id="UP000437736"/>
    </source>
</evidence>
<gene>
    <name evidence="1" type="ORF">GHK86_17165</name>
</gene>
<feature type="non-terminal residue" evidence="1">
    <location>
        <position position="115"/>
    </location>
</feature>
<reference evidence="1 2" key="1">
    <citation type="submission" date="2019-11" db="EMBL/GenBank/DDBJ databases">
        <title>Acidiferrimicrobium australis gen. nov., sp. nov., an acidophilic and obligately heterotrophic, member of the Actinobacteria that catalyses dissimilatory oxido- reduction of iron isolated from metal-rich acidic water in Chile.</title>
        <authorList>
            <person name="Gonzalez D."/>
            <person name="Huber K."/>
            <person name="Hedrich S."/>
            <person name="Rojas-Villalobos C."/>
            <person name="Quatrini R."/>
            <person name="Dinamarca M.A."/>
            <person name="Schwarz A."/>
            <person name="Canales C."/>
            <person name="Nancucheo I."/>
        </authorList>
    </citation>
    <scope>NUCLEOTIDE SEQUENCE [LARGE SCALE GENOMIC DNA]</scope>
    <source>
        <strain evidence="1 2">USS-CCA1</strain>
    </source>
</reference>
<dbReference type="Proteomes" id="UP000437736">
    <property type="component" value="Unassembled WGS sequence"/>
</dbReference>
<keyword evidence="2" id="KW-1185">Reference proteome</keyword>
<accession>A0ABW9QXN1</accession>
<organism evidence="1 2">
    <name type="scientific">Acidiferrimicrobium australe</name>
    <dbReference type="NCBI Taxonomy" id="2664430"/>
    <lineage>
        <taxon>Bacteria</taxon>
        <taxon>Bacillati</taxon>
        <taxon>Actinomycetota</taxon>
        <taxon>Acidimicrobiia</taxon>
        <taxon>Acidimicrobiales</taxon>
        <taxon>Acidimicrobiaceae</taxon>
        <taxon>Acidiferrimicrobium</taxon>
    </lineage>
</organism>
<evidence type="ECO:0000313" key="1">
    <source>
        <dbReference type="EMBL" id="MST34443.1"/>
    </source>
</evidence>